<proteinExistence type="inferred from homology"/>
<dbReference type="eggNOG" id="COG0321">
    <property type="taxonomic scope" value="Bacteria"/>
</dbReference>
<accession>T2GF84</accession>
<reference evidence="11 12" key="1">
    <citation type="journal article" date="2013" name="J. Bacteriol.">
        <title>Roles of HynAB and Ech, the only two hydrogenases found in the model sulfate reducer Desulfovibrio gigas.</title>
        <authorList>
            <person name="Morais-Silva F.O."/>
            <person name="Santos C.I."/>
            <person name="Rodrigues R."/>
            <person name="Pereira I.A."/>
            <person name="Rodrigues-Pousada C."/>
        </authorList>
    </citation>
    <scope>NUCLEOTIDE SEQUENCE [LARGE SCALE GENOMIC DNA]</scope>
    <source>
        <strain evidence="12">ATCC 19364 / DSM 1382 / NCIMB 9332 / VKM B-1759</strain>
    </source>
</reference>
<dbReference type="STRING" id="1121448.DGI_3073"/>
<evidence type="ECO:0000256" key="8">
    <source>
        <dbReference type="PIRSR" id="PIRSR016262-2"/>
    </source>
</evidence>
<dbReference type="HAMAP" id="MF_00013">
    <property type="entry name" value="LipB"/>
    <property type="match status" value="1"/>
</dbReference>
<sequence length="223" mass="23581">MIVQHLGLVPYRTALALQEARRKAVADGAEETVLLCEHPPVITLGRQAQPASLRMPAAALAARGVEVVPVSRGGDVTCHFPGQLVAYVFVRLGKRPGGLHGLVHTLEETVIRLLQTRGVAAGRADGRPGVWVEDRKIASIGLALRQWTTWHGLALNVGPDLSLFDCIIPCGLAGVTMTSLARERNAAGQTGASPGVADLLDDYARILRHALAPAPLAQGDPAR</sequence>
<dbReference type="KEGG" id="dgg:DGI_3073"/>
<dbReference type="GO" id="GO:0009249">
    <property type="term" value="P:protein lipoylation"/>
    <property type="evidence" value="ECO:0007669"/>
    <property type="project" value="InterPro"/>
</dbReference>
<feature type="binding site" evidence="5 8">
    <location>
        <begin position="139"/>
        <end position="141"/>
    </location>
    <ligand>
        <name>substrate</name>
    </ligand>
</feature>
<dbReference type="SUPFAM" id="SSF55681">
    <property type="entry name" value="Class II aaRS and biotin synthetases"/>
    <property type="match status" value="1"/>
</dbReference>
<feature type="domain" description="BPL/LPL catalytic" evidence="10">
    <location>
        <begin position="27"/>
        <end position="215"/>
    </location>
</feature>
<comment type="pathway">
    <text evidence="1 5 6">Protein modification; protein lipoylation via endogenous pathway; protein N(6)-(lipoyl)lysine from octanoyl-[acyl-carrier-protein]: step 1/2.</text>
</comment>
<evidence type="ECO:0000256" key="7">
    <source>
        <dbReference type="PIRSR" id="PIRSR016262-1"/>
    </source>
</evidence>
<evidence type="ECO:0000313" key="12">
    <source>
        <dbReference type="Proteomes" id="UP000016587"/>
    </source>
</evidence>
<dbReference type="EC" id="2.3.1.181" evidence="5 6"/>
<dbReference type="PIRSF" id="PIRSF016262">
    <property type="entry name" value="LPLase"/>
    <property type="match status" value="1"/>
</dbReference>
<evidence type="ECO:0000256" key="1">
    <source>
        <dbReference type="ARBA" id="ARBA00004821"/>
    </source>
</evidence>
<dbReference type="PROSITE" id="PS51733">
    <property type="entry name" value="BPL_LPL_CATALYTIC"/>
    <property type="match status" value="1"/>
</dbReference>
<comment type="similarity">
    <text evidence="5 6">Belongs to the LipB family.</text>
</comment>
<dbReference type="PATRIC" id="fig|1121448.10.peg.3033"/>
<dbReference type="InterPro" id="IPR004143">
    <property type="entry name" value="BPL_LPL_catalytic"/>
</dbReference>
<keyword evidence="2 5" id="KW-0808">Transferase</keyword>
<evidence type="ECO:0000256" key="9">
    <source>
        <dbReference type="PIRSR" id="PIRSR016262-3"/>
    </source>
</evidence>
<gene>
    <name evidence="5" type="primary">lipB</name>
    <name evidence="11" type="ORF">DGI_3073</name>
</gene>
<comment type="function">
    <text evidence="4 5 6">Catalyzes the transfer of endogenously produced octanoic acid from octanoyl-acyl-carrier-protein onto the lipoyl domains of lipoate-dependent enzymes. Lipoyl-ACP can also act as a substrate although octanoyl-ACP is likely to be the physiological substrate.</text>
</comment>
<dbReference type="AlphaFoldDB" id="T2GF84"/>
<protein>
    <recommendedName>
        <fullName evidence="5 6">Octanoyltransferase</fullName>
        <ecNumber evidence="5 6">2.3.1.181</ecNumber>
    </recommendedName>
    <alternativeName>
        <fullName evidence="5">Lipoate-protein ligase B</fullName>
    </alternativeName>
    <alternativeName>
        <fullName evidence="5">Lipoyl/octanoyl transferase</fullName>
    </alternativeName>
    <alternativeName>
        <fullName evidence="5">Octanoyl-[acyl-carrier-protein]-protein N-octanoyltransferase</fullName>
    </alternativeName>
</protein>
<dbReference type="InterPro" id="IPR000544">
    <property type="entry name" value="Octanoyltransferase"/>
</dbReference>
<feature type="binding site" evidence="5 8">
    <location>
        <begin position="152"/>
        <end position="154"/>
    </location>
    <ligand>
        <name>substrate</name>
    </ligand>
</feature>
<keyword evidence="3 5" id="KW-0012">Acyltransferase</keyword>
<dbReference type="UniPathway" id="UPA00538">
    <property type="reaction ID" value="UER00592"/>
</dbReference>
<comment type="catalytic activity">
    <reaction evidence="5 6">
        <text>octanoyl-[ACP] + L-lysyl-[protein] = N(6)-octanoyl-L-lysyl-[protein] + holo-[ACP] + H(+)</text>
        <dbReference type="Rhea" id="RHEA:17665"/>
        <dbReference type="Rhea" id="RHEA-COMP:9636"/>
        <dbReference type="Rhea" id="RHEA-COMP:9685"/>
        <dbReference type="Rhea" id="RHEA-COMP:9752"/>
        <dbReference type="Rhea" id="RHEA-COMP:9928"/>
        <dbReference type="ChEBI" id="CHEBI:15378"/>
        <dbReference type="ChEBI" id="CHEBI:29969"/>
        <dbReference type="ChEBI" id="CHEBI:64479"/>
        <dbReference type="ChEBI" id="CHEBI:78463"/>
        <dbReference type="ChEBI" id="CHEBI:78809"/>
        <dbReference type="EC" id="2.3.1.181"/>
    </reaction>
</comment>
<dbReference type="GO" id="GO:0033819">
    <property type="term" value="F:lipoyl(octanoyl) transferase activity"/>
    <property type="evidence" value="ECO:0007669"/>
    <property type="project" value="UniProtKB-EC"/>
</dbReference>
<evidence type="ECO:0000256" key="5">
    <source>
        <dbReference type="HAMAP-Rule" id="MF_00013"/>
    </source>
</evidence>
<organism evidence="11 12">
    <name type="scientific">Megalodesulfovibrio gigas (strain ATCC 19364 / DSM 1382 / NCIMB 9332 / VKM B-1759)</name>
    <name type="common">Desulfovibrio gigas</name>
    <dbReference type="NCBI Taxonomy" id="1121448"/>
    <lineage>
        <taxon>Bacteria</taxon>
        <taxon>Pseudomonadati</taxon>
        <taxon>Thermodesulfobacteriota</taxon>
        <taxon>Desulfovibrionia</taxon>
        <taxon>Desulfovibrionales</taxon>
        <taxon>Desulfovibrionaceae</taxon>
        <taxon>Megalodesulfovibrio</taxon>
    </lineage>
</organism>
<dbReference type="PANTHER" id="PTHR10993">
    <property type="entry name" value="OCTANOYLTRANSFERASE"/>
    <property type="match status" value="1"/>
</dbReference>
<evidence type="ECO:0000313" key="11">
    <source>
        <dbReference type="EMBL" id="AGW14791.1"/>
    </source>
</evidence>
<feature type="active site" description="Acyl-thioester intermediate" evidence="5 7">
    <location>
        <position position="170"/>
    </location>
</feature>
<dbReference type="RefSeq" id="WP_021761867.1">
    <property type="nucleotide sequence ID" value="NC_022444.1"/>
</dbReference>
<keyword evidence="5" id="KW-0963">Cytoplasm</keyword>
<dbReference type="Gene3D" id="3.30.930.10">
    <property type="entry name" value="Bira Bifunctional Protein, Domain 2"/>
    <property type="match status" value="1"/>
</dbReference>
<dbReference type="PROSITE" id="PS01313">
    <property type="entry name" value="LIPB"/>
    <property type="match status" value="1"/>
</dbReference>
<comment type="miscellaneous">
    <text evidence="5">In the reaction, the free carboxyl group of octanoic acid is attached via an amide linkage to the epsilon-amino group of a specific lysine residue of lipoyl domains of lipoate-dependent enzymes.</text>
</comment>
<dbReference type="Pfam" id="PF21948">
    <property type="entry name" value="LplA-B_cat"/>
    <property type="match status" value="1"/>
</dbReference>
<evidence type="ECO:0000259" key="10">
    <source>
        <dbReference type="PROSITE" id="PS51733"/>
    </source>
</evidence>
<keyword evidence="12" id="KW-1185">Reference proteome</keyword>
<dbReference type="OrthoDB" id="9787061at2"/>
<dbReference type="PANTHER" id="PTHR10993:SF7">
    <property type="entry name" value="LIPOYLTRANSFERASE 2, MITOCHONDRIAL-RELATED"/>
    <property type="match status" value="1"/>
</dbReference>
<dbReference type="CDD" id="cd16444">
    <property type="entry name" value="LipB"/>
    <property type="match status" value="1"/>
</dbReference>
<evidence type="ECO:0000256" key="4">
    <source>
        <dbReference type="ARBA" id="ARBA00024732"/>
    </source>
</evidence>
<comment type="subcellular location">
    <subcellularLocation>
        <location evidence="5">Cytoplasm</location>
    </subcellularLocation>
</comment>
<dbReference type="Proteomes" id="UP000016587">
    <property type="component" value="Chromosome"/>
</dbReference>
<dbReference type="HOGENOM" id="CLU_035168_3_0_7"/>
<keyword evidence="11" id="KW-0436">Ligase</keyword>
<evidence type="ECO:0000256" key="2">
    <source>
        <dbReference type="ARBA" id="ARBA00022679"/>
    </source>
</evidence>
<dbReference type="InterPro" id="IPR020605">
    <property type="entry name" value="Octanoyltransferase_CS"/>
</dbReference>
<dbReference type="EMBL" id="CP006585">
    <property type="protein sequence ID" value="AGW14791.1"/>
    <property type="molecule type" value="Genomic_DNA"/>
</dbReference>
<name>T2GF84_MEGG1</name>
<evidence type="ECO:0000256" key="3">
    <source>
        <dbReference type="ARBA" id="ARBA00023315"/>
    </source>
</evidence>
<dbReference type="GO" id="GO:0016874">
    <property type="term" value="F:ligase activity"/>
    <property type="evidence" value="ECO:0007669"/>
    <property type="project" value="UniProtKB-KW"/>
</dbReference>
<dbReference type="GO" id="GO:0005737">
    <property type="term" value="C:cytoplasm"/>
    <property type="evidence" value="ECO:0007669"/>
    <property type="project" value="UniProtKB-SubCell"/>
</dbReference>
<feature type="binding site" evidence="5 8">
    <location>
        <begin position="72"/>
        <end position="79"/>
    </location>
    <ligand>
        <name>substrate</name>
    </ligand>
</feature>
<feature type="site" description="Lowers pKa of active site Cys" evidence="5 9">
    <location>
        <position position="136"/>
    </location>
</feature>
<dbReference type="NCBIfam" id="TIGR00214">
    <property type="entry name" value="lipB"/>
    <property type="match status" value="1"/>
</dbReference>
<reference evidence="12" key="2">
    <citation type="submission" date="2013-07" db="EMBL/GenBank/DDBJ databases">
        <authorList>
            <person name="Morais-Silva F.O."/>
            <person name="Rezende A.M."/>
            <person name="Pimentel C."/>
            <person name="Resende D.M."/>
            <person name="Santos C.I."/>
            <person name="Clemente C."/>
            <person name="de Oliveira L.M."/>
            <person name="da Silva S.M."/>
            <person name="Costa D.A."/>
            <person name="Varela-Raposo A."/>
            <person name="Horacio E.C.A."/>
            <person name="Matos M."/>
            <person name="Flores O."/>
            <person name="Ruiz J.C."/>
            <person name="Rodrigues-Pousada C."/>
        </authorList>
    </citation>
    <scope>NUCLEOTIDE SEQUENCE [LARGE SCALE GENOMIC DNA]</scope>
    <source>
        <strain evidence="12">ATCC 19364 / DSM 1382 / NCIMB 9332 / VKM B-1759</strain>
    </source>
</reference>
<evidence type="ECO:0000256" key="6">
    <source>
        <dbReference type="PIRNR" id="PIRNR016262"/>
    </source>
</evidence>
<dbReference type="InterPro" id="IPR045864">
    <property type="entry name" value="aa-tRNA-synth_II/BPL/LPL"/>
</dbReference>